<evidence type="ECO:0000256" key="1">
    <source>
        <dbReference type="SAM" id="MobiDB-lite"/>
    </source>
</evidence>
<dbReference type="AlphaFoldDB" id="A0A7W9WVY9"/>
<evidence type="ECO:0000313" key="2">
    <source>
        <dbReference type="EMBL" id="MBB6106229.1"/>
    </source>
</evidence>
<feature type="compositionally biased region" description="Polar residues" evidence="1">
    <location>
        <begin position="173"/>
        <end position="184"/>
    </location>
</feature>
<dbReference type="RefSeq" id="WP_183731118.1">
    <property type="nucleotide sequence ID" value="NZ_JACHBW010000024.1"/>
</dbReference>
<protein>
    <submittedName>
        <fullName evidence="2">Uncharacterized protein</fullName>
    </submittedName>
</protein>
<organism evidence="2 3">
    <name type="scientific">Paraburkholderia bannensis</name>
    <dbReference type="NCBI Taxonomy" id="765414"/>
    <lineage>
        <taxon>Bacteria</taxon>
        <taxon>Pseudomonadati</taxon>
        <taxon>Pseudomonadota</taxon>
        <taxon>Betaproteobacteria</taxon>
        <taxon>Burkholderiales</taxon>
        <taxon>Burkholderiaceae</taxon>
        <taxon>Paraburkholderia</taxon>
    </lineage>
</organism>
<accession>A0A7W9WVY9</accession>
<name>A0A7W9WVY9_9BURK</name>
<dbReference type="EMBL" id="JACHBW010000024">
    <property type="protein sequence ID" value="MBB6106229.1"/>
    <property type="molecule type" value="Genomic_DNA"/>
</dbReference>
<reference evidence="2 3" key="1">
    <citation type="submission" date="2020-08" db="EMBL/GenBank/DDBJ databases">
        <title>Above-ground endophytic microbial communities from plants in different locations in the United States.</title>
        <authorList>
            <person name="Frank C."/>
        </authorList>
    </citation>
    <scope>NUCLEOTIDE SEQUENCE [LARGE SCALE GENOMIC DNA]</scope>
    <source>
        <strain evidence="2 3">WP4_2_2</strain>
    </source>
</reference>
<keyword evidence="3" id="KW-1185">Reference proteome</keyword>
<proteinExistence type="predicted"/>
<feature type="region of interest" description="Disordered" evidence="1">
    <location>
        <begin position="168"/>
        <end position="203"/>
    </location>
</feature>
<feature type="compositionally biased region" description="Basic and acidic residues" evidence="1">
    <location>
        <begin position="185"/>
        <end position="203"/>
    </location>
</feature>
<gene>
    <name evidence="2" type="ORF">F4827_006101</name>
</gene>
<evidence type="ECO:0000313" key="3">
    <source>
        <dbReference type="Proteomes" id="UP000571554"/>
    </source>
</evidence>
<dbReference type="Proteomes" id="UP000571554">
    <property type="component" value="Unassembled WGS sequence"/>
</dbReference>
<sequence>MQVSDKDALQVEHATLEIAIREHLNKAFCDLPRDLAERVDRQFTALVAGLMWDRLTPIERLHAAKRFDELTQHQMQLKRQSDDKKAEGRYTLEEAAEAIATSGESVDVIQEKLCASTGRGELATYEPGKRARLVHAAGSPVRWYYEEAYWDDLNGWLEEHETRIPYRFPSPSPKANSANTVRLSENQREEIRRRATAGERQQDLADEFAVSRQYVNKLVNEAKENEQPRNSVFHRRPR</sequence>
<comment type="caution">
    <text evidence="2">The sequence shown here is derived from an EMBL/GenBank/DDBJ whole genome shotgun (WGS) entry which is preliminary data.</text>
</comment>